<evidence type="ECO:0000256" key="10">
    <source>
        <dbReference type="ARBA" id="ARBA00023180"/>
    </source>
</evidence>
<dbReference type="AlphaFoldDB" id="A0A152A0J6"/>
<dbReference type="STRING" id="361077.A0A152A0J6"/>
<gene>
    <name evidence="13" type="ORF">DLAC_03668</name>
</gene>
<accession>A0A152A0J6</accession>
<organism evidence="13 14">
    <name type="scientific">Tieghemostelium lacteum</name>
    <name type="common">Slime mold</name>
    <name type="synonym">Dictyostelium lacteum</name>
    <dbReference type="NCBI Taxonomy" id="361077"/>
    <lineage>
        <taxon>Eukaryota</taxon>
        <taxon>Amoebozoa</taxon>
        <taxon>Evosea</taxon>
        <taxon>Eumycetozoa</taxon>
        <taxon>Dictyostelia</taxon>
        <taxon>Dictyosteliales</taxon>
        <taxon>Raperosteliaceae</taxon>
        <taxon>Tieghemostelium</taxon>
    </lineage>
</organism>
<dbReference type="Pfam" id="PF01663">
    <property type="entry name" value="Phosphodiest"/>
    <property type="match status" value="1"/>
</dbReference>
<evidence type="ECO:0000256" key="1">
    <source>
        <dbReference type="ARBA" id="ARBA00004477"/>
    </source>
</evidence>
<keyword evidence="6 12" id="KW-0812">Transmembrane</keyword>
<evidence type="ECO:0000256" key="9">
    <source>
        <dbReference type="ARBA" id="ARBA00023136"/>
    </source>
</evidence>
<feature type="transmembrane region" description="Helical" evidence="12">
    <location>
        <begin position="516"/>
        <end position="539"/>
    </location>
</feature>
<feature type="transmembrane region" description="Helical" evidence="12">
    <location>
        <begin position="824"/>
        <end position="845"/>
    </location>
</feature>
<dbReference type="PANTHER" id="PTHR23071">
    <property type="entry name" value="PHOSPHATIDYLINOSITOL GLYCAN"/>
    <property type="match status" value="1"/>
</dbReference>
<dbReference type="InterPro" id="IPR039524">
    <property type="entry name" value="PIGO/GPI13"/>
</dbReference>
<feature type="region of interest" description="Disordered" evidence="11">
    <location>
        <begin position="1044"/>
        <end position="1075"/>
    </location>
</feature>
<keyword evidence="4" id="KW-0337">GPI-anchor biosynthesis</keyword>
<evidence type="ECO:0000256" key="7">
    <source>
        <dbReference type="ARBA" id="ARBA00022824"/>
    </source>
</evidence>
<keyword evidence="9 12" id="KW-0472">Membrane</keyword>
<feature type="transmembrane region" description="Helical" evidence="12">
    <location>
        <begin position="937"/>
        <end position="956"/>
    </location>
</feature>
<feature type="transmembrane region" description="Helical" evidence="12">
    <location>
        <begin position="583"/>
        <end position="601"/>
    </location>
</feature>
<evidence type="ECO:0000256" key="3">
    <source>
        <dbReference type="ARBA" id="ARBA00008695"/>
    </source>
</evidence>
<dbReference type="EMBL" id="LODT01000020">
    <property type="protein sequence ID" value="KYQ99728.1"/>
    <property type="molecule type" value="Genomic_DNA"/>
</dbReference>
<feature type="transmembrane region" description="Helical" evidence="12">
    <location>
        <begin position="666"/>
        <end position="685"/>
    </location>
</feature>
<dbReference type="InterPro" id="IPR002591">
    <property type="entry name" value="Phosphodiest/P_Trfase"/>
</dbReference>
<reference evidence="13 14" key="1">
    <citation type="submission" date="2015-12" db="EMBL/GenBank/DDBJ databases">
        <title>Dictyostelia acquired genes for synthesis and detection of signals that induce cell-type specialization by lateral gene transfer from prokaryotes.</title>
        <authorList>
            <person name="Gloeckner G."/>
            <person name="Schaap P."/>
        </authorList>
    </citation>
    <scope>NUCLEOTIDE SEQUENCE [LARGE SCALE GENOMIC DNA]</scope>
    <source>
        <strain evidence="13 14">TK</strain>
    </source>
</reference>
<dbReference type="InterPro" id="IPR017850">
    <property type="entry name" value="Alkaline_phosphatase_core_sf"/>
</dbReference>
<feature type="transmembrane region" description="Helical" evidence="12">
    <location>
        <begin position="12"/>
        <end position="33"/>
    </location>
</feature>
<comment type="caution">
    <text evidence="13">The sequence shown here is derived from an EMBL/GenBank/DDBJ whole genome shotgun (WGS) entry which is preliminary data.</text>
</comment>
<comment type="subcellular location">
    <subcellularLocation>
        <location evidence="1">Endoplasmic reticulum membrane</location>
        <topology evidence="1">Multi-pass membrane protein</topology>
    </subcellularLocation>
</comment>
<keyword evidence="10" id="KW-0325">Glycoprotein</keyword>
<dbReference type="SUPFAM" id="SSF53649">
    <property type="entry name" value="Alkaline phosphatase-like"/>
    <property type="match status" value="1"/>
</dbReference>
<evidence type="ECO:0000256" key="6">
    <source>
        <dbReference type="ARBA" id="ARBA00022692"/>
    </source>
</evidence>
<sequence length="1169" mass="134233">MKLKSTSLQLILFYFLLVISIATFIFYSGFFSIRYEIKEHSRCDQTSFIQNDYGRHKRDHSLVENRKENLFYPGGGSLDKNLGNSDGGCWMPGIFKKSLVLVVDALRFDFVAHQDPSSSGFNLNYHNRLTEIHNLVNNQSENTLFYQFISDPPTVTIPRLKSIATGLLPTFIDVSNNFGGKKVSEDNFVRQLIFQDTPLETEETKEKDHHHRRYSHSRRDEELRKKVLFTGDGSWVELFPHHFYAEHKYSSFSVHDLDTVDNGVEADINCYLNGTTGFSDDTRDVSDWDIIIGHILGVDHAGHHRGLNHPSMAKKLDDLNALVKKLIDKIDDDTLFIMMSDHGQTATGDHGSTSFEEISSTLFMYSKSTKLNNSIPMDLFNSKSEQFGTGIRTIDQIDFTSTYSLLMGVPIPFGNLGSVIPEIFLSTGGWRQLLDAKRLTSWQTQRYLNTYSRISSDFYTPHFITMLENADLEYFNLGDNPSDAQVQRVYQMYDEIYLKSREFVFSKWSNFDLNTMALGILTYFMAIFTLIFIIYHLLLDNTPSSQDSLYAIFTSIKNTKSLRISCGLTVVILFLCFKPSVKLLLGTISILSNVVIINYLCQSKCCISPSNSMEVKPTPTLGKDPFSILIIPNRLFVNCLTVLMILVVLAYGLSMSNDTLELESYHVSWILLIIVVGITIVTTFLAKKSLWSKRDTVDCLVLIAAHLFTLESVRHITATYDLSKPIQDLKTLNLDSLALLLWNGVFEYLYLMPFFYIFYLYIHKYMWNTPMNSSDSTTTKVTLSKRDISRSKWLVVTILLGISVYWYIQSTTFLTHYSSVSKNFSAWVAYTCIAIGMIKSFFLKFNYQHLTYNSILMKVLKLKSTVYKMIEFNTFLFLLTVLILGPDNVSDSVWFIVQVAITTRLLSQLWIHRKHLNYQDITSTGSQPIYFNRQPDVVFWIHFTMNFTMITIHHFYSSGHDCGFNNIQFGSAFVGFDSYIMWRAGLMVIINTFSSFIVVPLLLPTVIIITKYLYISNNITHIENNTTSISISISSDDHPFDQFNSNNNQLQQQQGGGDSREMSDISSDSDSDDFQTPSSTIKYIFKDMNFNILYDIKIGSLLYLLVLMVGLFYICFYDYKLRNHFMIARVYAPKFIFLSLQYFIAHVILLVTSFIVSKTFKIKSYKSIE</sequence>
<keyword evidence="8 12" id="KW-1133">Transmembrane helix</keyword>
<name>A0A152A0J6_TIELA</name>
<feature type="transmembrane region" description="Helical" evidence="12">
    <location>
        <begin position="737"/>
        <end position="762"/>
    </location>
</feature>
<keyword evidence="14" id="KW-1185">Reference proteome</keyword>
<evidence type="ECO:0000256" key="2">
    <source>
        <dbReference type="ARBA" id="ARBA00004687"/>
    </source>
</evidence>
<evidence type="ECO:0000256" key="8">
    <source>
        <dbReference type="ARBA" id="ARBA00022989"/>
    </source>
</evidence>
<dbReference type="Gene3D" id="3.40.720.10">
    <property type="entry name" value="Alkaline Phosphatase, subunit A"/>
    <property type="match status" value="1"/>
</dbReference>
<dbReference type="GO" id="GO:0051377">
    <property type="term" value="F:mannose-ethanolamine phosphotransferase activity"/>
    <property type="evidence" value="ECO:0007669"/>
    <property type="project" value="InterPro"/>
</dbReference>
<evidence type="ECO:0000256" key="4">
    <source>
        <dbReference type="ARBA" id="ARBA00022502"/>
    </source>
</evidence>
<proteinExistence type="inferred from homology"/>
<evidence type="ECO:0000256" key="12">
    <source>
        <dbReference type="SAM" id="Phobius"/>
    </source>
</evidence>
<protein>
    <submittedName>
        <fullName evidence="13">Phosphatidylinositol glycan</fullName>
    </submittedName>
</protein>
<feature type="transmembrane region" description="Helical" evidence="12">
    <location>
        <begin position="866"/>
        <end position="886"/>
    </location>
</feature>
<feature type="compositionally biased region" description="Low complexity" evidence="11">
    <location>
        <begin position="1044"/>
        <end position="1053"/>
    </location>
</feature>
<comment type="pathway">
    <text evidence="2">Glycolipid biosynthesis; glycosylphosphatidylinositol-anchor biosynthesis.</text>
</comment>
<evidence type="ECO:0000313" key="13">
    <source>
        <dbReference type="EMBL" id="KYQ99728.1"/>
    </source>
</evidence>
<feature type="transmembrane region" description="Helical" evidence="12">
    <location>
        <begin position="635"/>
        <end position="654"/>
    </location>
</feature>
<evidence type="ECO:0000313" key="14">
    <source>
        <dbReference type="Proteomes" id="UP000076078"/>
    </source>
</evidence>
<dbReference type="PANTHER" id="PTHR23071:SF1">
    <property type="entry name" value="GPI ETHANOLAMINE PHOSPHATE TRANSFERASE 3"/>
    <property type="match status" value="1"/>
</dbReference>
<feature type="transmembrane region" description="Helical" evidence="12">
    <location>
        <begin position="697"/>
        <end position="717"/>
    </location>
</feature>
<feature type="transmembrane region" description="Helical" evidence="12">
    <location>
        <begin position="1092"/>
        <end position="1115"/>
    </location>
</feature>
<dbReference type="GO" id="GO:0006506">
    <property type="term" value="P:GPI anchor biosynthetic process"/>
    <property type="evidence" value="ECO:0007669"/>
    <property type="project" value="UniProtKB-UniPathway"/>
</dbReference>
<evidence type="ECO:0000256" key="5">
    <source>
        <dbReference type="ARBA" id="ARBA00022679"/>
    </source>
</evidence>
<feature type="transmembrane region" description="Helical" evidence="12">
    <location>
        <begin position="980"/>
        <end position="1003"/>
    </location>
</feature>
<keyword evidence="7" id="KW-0256">Endoplasmic reticulum</keyword>
<dbReference type="OrthoDB" id="272139at2759"/>
<dbReference type="InParanoid" id="A0A152A0J6"/>
<comment type="similarity">
    <text evidence="3">Belongs to the PIGG/PIGN/PIGO family. PIGO subfamily.</text>
</comment>
<feature type="transmembrane region" description="Helical" evidence="12">
    <location>
        <begin position="793"/>
        <end position="809"/>
    </location>
</feature>
<dbReference type="UniPathway" id="UPA00196"/>
<dbReference type="CDD" id="cd16023">
    <property type="entry name" value="GPI_EPT_3"/>
    <property type="match status" value="1"/>
</dbReference>
<dbReference type="Proteomes" id="UP000076078">
    <property type="component" value="Unassembled WGS sequence"/>
</dbReference>
<dbReference type="InterPro" id="IPR037675">
    <property type="entry name" value="PIG-O_N"/>
</dbReference>
<keyword evidence="5" id="KW-0808">Transferase</keyword>
<evidence type="ECO:0000256" key="11">
    <source>
        <dbReference type="SAM" id="MobiDB-lite"/>
    </source>
</evidence>
<dbReference type="GO" id="GO:0005789">
    <property type="term" value="C:endoplasmic reticulum membrane"/>
    <property type="evidence" value="ECO:0007669"/>
    <property type="project" value="UniProtKB-SubCell"/>
</dbReference>
<feature type="transmembrane region" description="Helical" evidence="12">
    <location>
        <begin position="1135"/>
        <end position="1156"/>
    </location>
</feature>